<evidence type="ECO:0000313" key="1">
    <source>
        <dbReference type="EMBL" id="KAF6750729.1"/>
    </source>
</evidence>
<name>A0A8H6HPE4_9AGAR</name>
<organism evidence="1 2">
    <name type="scientific">Ephemerocybe angulata</name>
    <dbReference type="NCBI Taxonomy" id="980116"/>
    <lineage>
        <taxon>Eukaryota</taxon>
        <taxon>Fungi</taxon>
        <taxon>Dikarya</taxon>
        <taxon>Basidiomycota</taxon>
        <taxon>Agaricomycotina</taxon>
        <taxon>Agaricomycetes</taxon>
        <taxon>Agaricomycetidae</taxon>
        <taxon>Agaricales</taxon>
        <taxon>Agaricineae</taxon>
        <taxon>Psathyrellaceae</taxon>
        <taxon>Ephemerocybe</taxon>
    </lineage>
</organism>
<sequence>MSETGTILSGSAALKIAVPGSCNPTDLNMYCPKGTAKTVAQYFLENPDIRRVPLPVKKVGAERTPFSKFDVNRGVRKIYLFHHTITGKVITLCESIAESPLVPLLFFHASFVMNYVSGHDVVCLYSALTENYSGLSNLHPEFTLIHKPGQNRKWISRGFDVHADCSYLHSIHATVLSGVEKGACQWASRRSDDRWIARVSFQVCPVGSPVSPIISWQLGRRVTEKNGIMPGVVQVAGDKWYMNTFRPGGVWVEYYAPVDRRSGKVVSAWWKRSFP</sequence>
<gene>
    <name evidence="1" type="ORF">DFP72DRAFT_1072158</name>
</gene>
<proteinExistence type="predicted"/>
<dbReference type="AlphaFoldDB" id="A0A8H6HPE4"/>
<dbReference type="Proteomes" id="UP000521943">
    <property type="component" value="Unassembled WGS sequence"/>
</dbReference>
<keyword evidence="2" id="KW-1185">Reference proteome</keyword>
<dbReference type="EMBL" id="JACGCI010000055">
    <property type="protein sequence ID" value="KAF6750729.1"/>
    <property type="molecule type" value="Genomic_DNA"/>
</dbReference>
<reference evidence="1 2" key="1">
    <citation type="submission" date="2020-07" db="EMBL/GenBank/DDBJ databases">
        <title>Comparative genomics of pyrophilous fungi reveals a link between fire events and developmental genes.</title>
        <authorList>
            <consortium name="DOE Joint Genome Institute"/>
            <person name="Steindorff A.S."/>
            <person name="Carver A."/>
            <person name="Calhoun S."/>
            <person name="Stillman K."/>
            <person name="Liu H."/>
            <person name="Lipzen A."/>
            <person name="Pangilinan J."/>
            <person name="Labutti K."/>
            <person name="Bruns T.D."/>
            <person name="Grigoriev I.V."/>
        </authorList>
    </citation>
    <scope>NUCLEOTIDE SEQUENCE [LARGE SCALE GENOMIC DNA]</scope>
    <source>
        <strain evidence="1 2">CBS 144469</strain>
    </source>
</reference>
<accession>A0A8H6HPE4</accession>
<dbReference type="OrthoDB" id="2938467at2759"/>
<protein>
    <submittedName>
        <fullName evidence="1">Uncharacterized protein</fullName>
    </submittedName>
</protein>
<evidence type="ECO:0000313" key="2">
    <source>
        <dbReference type="Proteomes" id="UP000521943"/>
    </source>
</evidence>
<comment type="caution">
    <text evidence="1">The sequence shown here is derived from an EMBL/GenBank/DDBJ whole genome shotgun (WGS) entry which is preliminary data.</text>
</comment>